<dbReference type="RefSeq" id="WP_326840779.1">
    <property type="nucleotide sequence ID" value="NZ_SVNY01000006.1"/>
</dbReference>
<keyword evidence="1" id="KW-0472">Membrane</keyword>
<reference evidence="3" key="1">
    <citation type="submission" date="2019-04" db="EMBL/GenBank/DDBJ databases">
        <title>Evolution of Biomass-Degrading Anaerobic Consortia Revealed by Metagenomics.</title>
        <authorList>
            <person name="Peng X."/>
        </authorList>
    </citation>
    <scope>NUCLEOTIDE SEQUENCE</scope>
    <source>
        <strain evidence="3">SIG551</strain>
    </source>
</reference>
<protein>
    <submittedName>
        <fullName evidence="3">DUF3852 domain-containing protein</fullName>
    </submittedName>
</protein>
<name>A0A928KZF0_9FIRM</name>
<feature type="transmembrane region" description="Helical" evidence="1">
    <location>
        <begin position="90"/>
        <end position="111"/>
    </location>
</feature>
<keyword evidence="1" id="KW-1133">Transmembrane helix</keyword>
<keyword evidence="2" id="KW-0732">Signal</keyword>
<keyword evidence="1" id="KW-0812">Transmembrane</keyword>
<feature type="signal peptide" evidence="2">
    <location>
        <begin position="1"/>
        <end position="29"/>
    </location>
</feature>
<dbReference type="AlphaFoldDB" id="A0A928KZF0"/>
<comment type="caution">
    <text evidence="3">The sequence shown here is derived from an EMBL/GenBank/DDBJ whole genome shotgun (WGS) entry which is preliminary data.</text>
</comment>
<evidence type="ECO:0000313" key="3">
    <source>
        <dbReference type="EMBL" id="MBE6834267.1"/>
    </source>
</evidence>
<dbReference type="Pfam" id="PF12963">
    <property type="entry name" value="DUF3852"/>
    <property type="match status" value="1"/>
</dbReference>
<accession>A0A928KZF0</accession>
<dbReference type="EMBL" id="SVNY01000006">
    <property type="protein sequence ID" value="MBE6834267.1"/>
    <property type="molecule type" value="Genomic_DNA"/>
</dbReference>
<evidence type="ECO:0000313" key="4">
    <source>
        <dbReference type="Proteomes" id="UP000754750"/>
    </source>
</evidence>
<evidence type="ECO:0000256" key="2">
    <source>
        <dbReference type="SAM" id="SignalP"/>
    </source>
</evidence>
<feature type="transmembrane region" description="Helical" evidence="1">
    <location>
        <begin position="53"/>
        <end position="78"/>
    </location>
</feature>
<dbReference type="Proteomes" id="UP000754750">
    <property type="component" value="Unassembled WGS sequence"/>
</dbReference>
<sequence>MKKSNLRILGKWLCIVSLFAILLCPTAYAAGADVAGSATSAFDTYMKPQIKGIANGVIIPCIDGILLVVIIVKAIMLWQSYKKNGGEYDWHSLAVLGGCLVVALSAPLWMWTVIGW</sequence>
<organism evidence="3 4">
    <name type="scientific">Faecalispora sporosphaeroides</name>
    <dbReference type="NCBI Taxonomy" id="1549"/>
    <lineage>
        <taxon>Bacteria</taxon>
        <taxon>Bacillati</taxon>
        <taxon>Bacillota</taxon>
        <taxon>Clostridia</taxon>
        <taxon>Eubacteriales</taxon>
        <taxon>Oscillospiraceae</taxon>
        <taxon>Faecalispora</taxon>
    </lineage>
</organism>
<evidence type="ECO:0000256" key="1">
    <source>
        <dbReference type="SAM" id="Phobius"/>
    </source>
</evidence>
<gene>
    <name evidence="3" type="ORF">E7512_11945</name>
</gene>
<dbReference type="InterPro" id="IPR024330">
    <property type="entry name" value="DUF3852"/>
</dbReference>
<feature type="chain" id="PRO_5037379989" evidence="2">
    <location>
        <begin position="30"/>
        <end position="116"/>
    </location>
</feature>
<proteinExistence type="predicted"/>